<evidence type="ECO:0000256" key="4">
    <source>
        <dbReference type="ARBA" id="ARBA00022824"/>
    </source>
</evidence>
<dbReference type="RefSeq" id="XP_021873351.1">
    <property type="nucleotide sequence ID" value="XM_022012211.1"/>
</dbReference>
<keyword evidence="6 7" id="KW-0472">Membrane</keyword>
<dbReference type="UniPathway" id="UPA00378"/>
<evidence type="ECO:0000256" key="7">
    <source>
        <dbReference type="SAM" id="Phobius"/>
    </source>
</evidence>
<keyword evidence="2 7" id="KW-0812">Transmembrane</keyword>
<dbReference type="FunCoup" id="A0A1Y1UQ35">
    <property type="interactions" value="48"/>
</dbReference>
<keyword evidence="5 7" id="KW-1133">Transmembrane helix</keyword>
<feature type="signal peptide" evidence="8">
    <location>
        <begin position="1"/>
        <end position="18"/>
    </location>
</feature>
<dbReference type="GeneID" id="33554019"/>
<evidence type="ECO:0000256" key="2">
    <source>
        <dbReference type="ARBA" id="ARBA00022692"/>
    </source>
</evidence>
<evidence type="ECO:0000256" key="3">
    <source>
        <dbReference type="ARBA" id="ARBA00022729"/>
    </source>
</evidence>
<evidence type="ECO:0000256" key="8">
    <source>
        <dbReference type="SAM" id="SignalP"/>
    </source>
</evidence>
<feature type="transmembrane region" description="Helical" evidence="7">
    <location>
        <begin position="259"/>
        <end position="278"/>
    </location>
</feature>
<feature type="transmembrane region" description="Helical" evidence="7">
    <location>
        <begin position="200"/>
        <end position="220"/>
    </location>
</feature>
<organism evidence="10 11">
    <name type="scientific">Kockovaella imperatae</name>
    <dbReference type="NCBI Taxonomy" id="4999"/>
    <lineage>
        <taxon>Eukaryota</taxon>
        <taxon>Fungi</taxon>
        <taxon>Dikarya</taxon>
        <taxon>Basidiomycota</taxon>
        <taxon>Agaricomycotina</taxon>
        <taxon>Tremellomycetes</taxon>
        <taxon>Tremellales</taxon>
        <taxon>Cuniculitremaceae</taxon>
        <taxon>Kockovaella</taxon>
    </lineage>
</organism>
<evidence type="ECO:0000256" key="6">
    <source>
        <dbReference type="ARBA" id="ARBA00023136"/>
    </source>
</evidence>
<keyword evidence="3 8" id="KW-0732">Signal</keyword>
<evidence type="ECO:0000313" key="10">
    <source>
        <dbReference type="EMBL" id="ORX39566.1"/>
    </source>
</evidence>
<dbReference type="Proteomes" id="UP000193218">
    <property type="component" value="Unassembled WGS sequence"/>
</dbReference>
<evidence type="ECO:0000256" key="1">
    <source>
        <dbReference type="ARBA" id="ARBA00004477"/>
    </source>
</evidence>
<evidence type="ECO:0000313" key="11">
    <source>
        <dbReference type="Proteomes" id="UP000193218"/>
    </source>
</evidence>
<dbReference type="GO" id="GO:0006487">
    <property type="term" value="P:protein N-linked glycosylation"/>
    <property type="evidence" value="ECO:0007669"/>
    <property type="project" value="TreeGrafter"/>
</dbReference>
<accession>A0A1Y1UQ35</accession>
<keyword evidence="11" id="KW-1185">Reference proteome</keyword>
<dbReference type="InterPro" id="IPR008814">
    <property type="entry name" value="Swp1"/>
</dbReference>
<dbReference type="InParanoid" id="A0A1Y1UQ35"/>
<comment type="subcellular location">
    <subcellularLocation>
        <location evidence="1">Endoplasmic reticulum membrane</location>
        <topology evidence="1">Multi-pass membrane protein</topology>
    </subcellularLocation>
</comment>
<dbReference type="GO" id="GO:0008250">
    <property type="term" value="C:oligosaccharyltransferase complex"/>
    <property type="evidence" value="ECO:0007669"/>
    <property type="project" value="InterPro"/>
</dbReference>
<dbReference type="EMBL" id="NBSH01000002">
    <property type="protein sequence ID" value="ORX39566.1"/>
    <property type="molecule type" value="Genomic_DNA"/>
</dbReference>
<dbReference type="PANTHER" id="PTHR12640:SF0">
    <property type="entry name" value="DOLICHYL-DIPHOSPHOOLIGOSACCHARIDE--PROTEIN GLYCOSYLTRANSFERASE SUBUNIT 2"/>
    <property type="match status" value="1"/>
</dbReference>
<name>A0A1Y1UQ35_9TREE</name>
<sequence>MWASKLFTILAAASLVLGSKTPALGIKQGKIAITSPDGLHDATYPLEPPTSLSQPIVLSEGSTLKLTFNSVDKASGNAVFPQQAHLLFEDSKGGEDVTLPVSVKSNGRASWTFNTAKPISALTHTHGPLHLTLLLSALDSHTPLHYPIGELQLPSSILKAPLRRRHDLPPRQGEPAFQPQQELFHTFNQGEKSVGFIKSALGTGVVLSPWGVLLGLYSQISPKLDYKTPPSSAYLFLVSLAALEALIFVYWVGLRLYQLLPMFILLALVSAYTGKVALKALRSQSAR</sequence>
<evidence type="ECO:0000256" key="5">
    <source>
        <dbReference type="ARBA" id="ARBA00022989"/>
    </source>
</evidence>
<protein>
    <submittedName>
        <fullName evidence="10">Oligosaccharyltransferase subunit Ribophorin II-domain-containing protein</fullName>
    </submittedName>
</protein>
<feature type="transmembrane region" description="Helical" evidence="7">
    <location>
        <begin position="232"/>
        <end position="253"/>
    </location>
</feature>
<dbReference type="PANTHER" id="PTHR12640">
    <property type="entry name" value="RIBOPHORIN II"/>
    <property type="match status" value="1"/>
</dbReference>
<keyword evidence="4" id="KW-0256">Endoplasmic reticulum</keyword>
<dbReference type="InterPro" id="IPR056790">
    <property type="entry name" value="Ribophorin_II_C"/>
</dbReference>
<dbReference type="GO" id="GO:0016740">
    <property type="term" value="F:transferase activity"/>
    <property type="evidence" value="ECO:0007669"/>
    <property type="project" value="UniProtKB-KW"/>
</dbReference>
<evidence type="ECO:0000259" key="9">
    <source>
        <dbReference type="Pfam" id="PF25147"/>
    </source>
</evidence>
<feature type="domain" description="Ribophorin II C-terminal" evidence="9">
    <location>
        <begin position="187"/>
        <end position="283"/>
    </location>
</feature>
<dbReference type="AlphaFoldDB" id="A0A1Y1UQ35"/>
<dbReference type="Pfam" id="PF25147">
    <property type="entry name" value="Ribophorin_II_C"/>
    <property type="match status" value="1"/>
</dbReference>
<comment type="caution">
    <text evidence="10">The sequence shown here is derived from an EMBL/GenBank/DDBJ whole genome shotgun (WGS) entry which is preliminary data.</text>
</comment>
<feature type="chain" id="PRO_5044203303" evidence="8">
    <location>
        <begin position="19"/>
        <end position="287"/>
    </location>
</feature>
<reference evidence="10 11" key="1">
    <citation type="submission" date="2017-03" db="EMBL/GenBank/DDBJ databases">
        <title>Widespread Adenine N6-methylation of Active Genes in Fungi.</title>
        <authorList>
            <consortium name="DOE Joint Genome Institute"/>
            <person name="Mondo S.J."/>
            <person name="Dannebaum R.O."/>
            <person name="Kuo R.C."/>
            <person name="Louie K.B."/>
            <person name="Bewick A.J."/>
            <person name="Labutti K."/>
            <person name="Haridas S."/>
            <person name="Kuo A."/>
            <person name="Salamov A."/>
            <person name="Ahrendt S.R."/>
            <person name="Lau R."/>
            <person name="Bowen B.P."/>
            <person name="Lipzen A."/>
            <person name="Sullivan W."/>
            <person name="Andreopoulos W.B."/>
            <person name="Clum A."/>
            <person name="Lindquist E."/>
            <person name="Daum C."/>
            <person name="Northen T.R."/>
            <person name="Ramamoorthy G."/>
            <person name="Schmitz R.J."/>
            <person name="Gryganskyi A."/>
            <person name="Culley D."/>
            <person name="Magnuson J."/>
            <person name="James T.Y."/>
            <person name="O'Malley M.A."/>
            <person name="Stajich J.E."/>
            <person name="Spatafora J.W."/>
            <person name="Visel A."/>
            <person name="Grigoriev I.V."/>
        </authorList>
    </citation>
    <scope>NUCLEOTIDE SEQUENCE [LARGE SCALE GENOMIC DNA]</scope>
    <source>
        <strain evidence="10 11">NRRL Y-17943</strain>
    </source>
</reference>
<dbReference type="OrthoDB" id="432292at2759"/>
<proteinExistence type="predicted"/>
<dbReference type="STRING" id="4999.A0A1Y1UQ35"/>
<gene>
    <name evidence="10" type="ORF">BD324DRAFT_220770</name>
</gene>
<keyword evidence="10" id="KW-0808">Transferase</keyword>